<organism evidence="1">
    <name type="scientific">Poeciliopsis prolifica</name>
    <name type="common">blackstripe livebearer</name>
    <dbReference type="NCBI Taxonomy" id="188132"/>
    <lineage>
        <taxon>Eukaryota</taxon>
        <taxon>Metazoa</taxon>
        <taxon>Chordata</taxon>
        <taxon>Craniata</taxon>
        <taxon>Vertebrata</taxon>
        <taxon>Euteleostomi</taxon>
        <taxon>Actinopterygii</taxon>
        <taxon>Neopterygii</taxon>
        <taxon>Teleostei</taxon>
        <taxon>Neoteleostei</taxon>
        <taxon>Acanthomorphata</taxon>
        <taxon>Ovalentaria</taxon>
        <taxon>Atherinomorphae</taxon>
        <taxon>Cyprinodontiformes</taxon>
        <taxon>Poeciliidae</taxon>
        <taxon>Poeciliinae</taxon>
        <taxon>Poeciliopsis</taxon>
    </lineage>
</organism>
<evidence type="ECO:0000313" key="1">
    <source>
        <dbReference type="EMBL" id="JAO04385.1"/>
    </source>
</evidence>
<dbReference type="EMBL" id="GBYX01477301">
    <property type="protein sequence ID" value="JAO04385.1"/>
    <property type="molecule type" value="Transcribed_RNA"/>
</dbReference>
<gene>
    <name evidence="1" type="primary">PPUP9740</name>
</gene>
<dbReference type="AlphaFoldDB" id="A0A0S7EHM5"/>
<proteinExistence type="predicted"/>
<reference evidence="1" key="1">
    <citation type="submission" date="2014-12" db="EMBL/GenBank/DDBJ databases">
        <title>Parallel Evolution in Life History Adaptation Evident in the Tissue-Specific Poeciliopsis prolifica transcriptome.</title>
        <authorList>
            <person name="Jue N.K."/>
            <person name="Foley R.J."/>
            <person name="Obergfell C."/>
            <person name="Reznick D.N."/>
            <person name="O'Neill R.J."/>
            <person name="O'Neill M.J."/>
        </authorList>
    </citation>
    <scope>NUCLEOTIDE SEQUENCE</scope>
</reference>
<sequence>MCLKDETKRKSVGAAVSHESDDWENWTARADAAEIVRRLYFHNWIRLCHLNTPHSAALIVSPSVRGGEIKNKKFVLLVQIVNNDNETHKDGFLKQGSPLVPTS</sequence>
<protein>
    <submittedName>
        <fullName evidence="1">PPUP9740</fullName>
    </submittedName>
</protein>
<name>A0A0S7EHM5_9TELE</name>
<accession>A0A0S7EHM5</accession>